<dbReference type="OrthoDB" id="9811743at2"/>
<comment type="similarity">
    <text evidence="1">Belongs to the NAD(P)-dependent epimerase/dehydratase family.</text>
</comment>
<dbReference type="PANTHER" id="PTHR43000">
    <property type="entry name" value="DTDP-D-GLUCOSE 4,6-DEHYDRATASE-RELATED"/>
    <property type="match status" value="1"/>
</dbReference>
<dbReference type="AlphaFoldDB" id="A0A4V3JEB6"/>
<sequence>MKILVIGGSGFLGSHVADQLSEAGHSVAIFDRVLSPWLRADQKMILGDLLNQSEIEGAIRDCDVVYNFAALADLNQAIDKPIDTVQVNILGNVYVLEACRKYSVRRFFYASTIYVFSREGGFYRCSKQASESYVEEYQRKYGLQYTILRFGSLYGPRSDESNGLYRIVKKALETGKIQYQGSPDTLREYIHVEDAAKASVTAMGEEFCNQSVVLTGQEPMRVLDLLKMIAEMLGHPDSVEFSEGEQIGHYVRTPYAYQPKLGRKFIPPMHVDLGQGLLQLIEEVEGKR</sequence>
<dbReference type="InterPro" id="IPR001509">
    <property type="entry name" value="Epimerase_deHydtase"/>
</dbReference>
<dbReference type="SUPFAM" id="SSF51735">
    <property type="entry name" value="NAD(P)-binding Rossmann-fold domains"/>
    <property type="match status" value="1"/>
</dbReference>
<dbReference type="RefSeq" id="WP_135813954.1">
    <property type="nucleotide sequence ID" value="NZ_RQEV01000012.1"/>
</dbReference>
<dbReference type="Proteomes" id="UP000297855">
    <property type="component" value="Unassembled WGS sequence"/>
</dbReference>
<dbReference type="Gene3D" id="3.40.50.720">
    <property type="entry name" value="NAD(P)-binding Rossmann-like Domain"/>
    <property type="match status" value="1"/>
</dbReference>
<name>A0A4V3JEB6_9LEPT</name>
<dbReference type="CDD" id="cd08946">
    <property type="entry name" value="SDR_e"/>
    <property type="match status" value="1"/>
</dbReference>
<dbReference type="EMBL" id="RQEV01000012">
    <property type="protein sequence ID" value="TGK17265.1"/>
    <property type="molecule type" value="Genomic_DNA"/>
</dbReference>
<keyword evidence="4" id="KW-1185">Reference proteome</keyword>
<evidence type="ECO:0000259" key="2">
    <source>
        <dbReference type="Pfam" id="PF01370"/>
    </source>
</evidence>
<evidence type="ECO:0000313" key="3">
    <source>
        <dbReference type="EMBL" id="TGK17265.1"/>
    </source>
</evidence>
<dbReference type="Pfam" id="PF01370">
    <property type="entry name" value="Epimerase"/>
    <property type="match status" value="1"/>
</dbReference>
<reference evidence="3" key="1">
    <citation type="journal article" date="2019" name="PLoS Negl. Trop. Dis.">
        <title>Revisiting the worldwide diversity of Leptospira species in the environment.</title>
        <authorList>
            <person name="Vincent A.T."/>
            <person name="Schiettekatte O."/>
            <person name="Bourhy P."/>
            <person name="Veyrier F.J."/>
            <person name="Picardeau M."/>
        </authorList>
    </citation>
    <scope>NUCLEOTIDE SEQUENCE [LARGE SCALE GENOMIC DNA]</scope>
    <source>
        <strain evidence="3">SCS5</strain>
    </source>
</reference>
<organism evidence="3 4">
    <name type="scientific">Leptospira fluminis</name>
    <dbReference type="NCBI Taxonomy" id="2484979"/>
    <lineage>
        <taxon>Bacteria</taxon>
        <taxon>Pseudomonadati</taxon>
        <taxon>Spirochaetota</taxon>
        <taxon>Spirochaetia</taxon>
        <taxon>Leptospirales</taxon>
        <taxon>Leptospiraceae</taxon>
        <taxon>Leptospira</taxon>
    </lineage>
</organism>
<proteinExistence type="inferred from homology"/>
<protein>
    <submittedName>
        <fullName evidence="3">NAD(P)-dependent oxidoreductase</fullName>
    </submittedName>
</protein>
<gene>
    <name evidence="3" type="ORF">EHO61_12695</name>
</gene>
<comment type="caution">
    <text evidence="3">The sequence shown here is derived from an EMBL/GenBank/DDBJ whole genome shotgun (WGS) entry which is preliminary data.</text>
</comment>
<accession>A0A4V3JEB6</accession>
<dbReference type="InterPro" id="IPR036291">
    <property type="entry name" value="NAD(P)-bd_dom_sf"/>
</dbReference>
<evidence type="ECO:0000313" key="4">
    <source>
        <dbReference type="Proteomes" id="UP000297855"/>
    </source>
</evidence>
<feature type="domain" description="NAD-dependent epimerase/dehydratase" evidence="2">
    <location>
        <begin position="3"/>
        <end position="205"/>
    </location>
</feature>
<evidence type="ECO:0000256" key="1">
    <source>
        <dbReference type="ARBA" id="ARBA00007637"/>
    </source>
</evidence>